<feature type="domain" description="Fimbrial-type adhesion" evidence="2">
    <location>
        <begin position="203"/>
        <end position="345"/>
    </location>
</feature>
<organism evidence="4 5">
    <name type="scientific">Chromobacterium alticapitis</name>
    <dbReference type="NCBI Taxonomy" id="2073169"/>
    <lineage>
        <taxon>Bacteria</taxon>
        <taxon>Pseudomonadati</taxon>
        <taxon>Pseudomonadota</taxon>
        <taxon>Betaproteobacteria</taxon>
        <taxon>Neisseriales</taxon>
        <taxon>Chromobacteriaceae</taxon>
        <taxon>Chromobacterium</taxon>
    </lineage>
</organism>
<dbReference type="PANTHER" id="PTHR33420">
    <property type="entry name" value="FIMBRIAL SUBUNIT ELFA-RELATED"/>
    <property type="match status" value="1"/>
</dbReference>
<dbReference type="SUPFAM" id="SSF49401">
    <property type="entry name" value="Bacterial adhesins"/>
    <property type="match status" value="1"/>
</dbReference>
<proteinExistence type="predicted"/>
<dbReference type="InterPro" id="IPR008966">
    <property type="entry name" value="Adhesion_dom_sf"/>
</dbReference>
<feature type="domain" description="MrkD-like receptor binding" evidence="3">
    <location>
        <begin position="72"/>
        <end position="173"/>
    </location>
</feature>
<sequence>MKRGRRMPQLALKPGLIREDIQMHAIVKNWRRGGLGLLLILATLPAWAGRNCQLVNGSYPMTPTILLSGAYPVPRDAAVGSVIASFSWNPSSNSVLYCGSNSAPVSWTFSTAPLASAGSGIYETGVPGIGVQVLHLGSDVLPYSSKLSGRTSYYLGSPQLTYQLIVTGQVSSGYVNASNLPGVSMVADTDLNVYNALPIGGVTITTQACSTPNVSVNLGQRTLKDFAGINQPMKPAAVGFNIAVNNCPRGMNSIQYQVDATTQVLNDSAGVVALDAASSAGGVAIQLKDGNGNPLQFGAQYPLSSYQSWRGGSYTIPLQATYYQIGSRVTGGKANTSLTFTMVYQ</sequence>
<dbReference type="InterPro" id="IPR036937">
    <property type="entry name" value="Adhesion_dom_fimbrial_sf"/>
</dbReference>
<evidence type="ECO:0000259" key="2">
    <source>
        <dbReference type="Pfam" id="PF00419"/>
    </source>
</evidence>
<keyword evidence="1" id="KW-0732">Signal</keyword>
<dbReference type="InterPro" id="IPR054160">
    <property type="entry name" value="MrkD_recept-bd"/>
</dbReference>
<keyword evidence="5" id="KW-1185">Reference proteome</keyword>
<dbReference type="Pfam" id="PF00419">
    <property type="entry name" value="Fimbrial"/>
    <property type="match status" value="1"/>
</dbReference>
<dbReference type="Proteomes" id="UP000237082">
    <property type="component" value="Unassembled WGS sequence"/>
</dbReference>
<dbReference type="Gene3D" id="2.60.40.1090">
    <property type="entry name" value="Fimbrial-type adhesion domain"/>
    <property type="match status" value="1"/>
</dbReference>
<dbReference type="AlphaFoldDB" id="A0A2S5DL59"/>
<dbReference type="PANTHER" id="PTHR33420:SF3">
    <property type="entry name" value="FIMBRIAL SUBUNIT ELFA"/>
    <property type="match status" value="1"/>
</dbReference>
<reference evidence="5" key="1">
    <citation type="submission" date="2018-02" db="EMBL/GenBank/DDBJ databases">
        <authorList>
            <person name="O'Hara-Hanley K."/>
            <person name="Soby S."/>
        </authorList>
    </citation>
    <scope>NUCLEOTIDE SEQUENCE [LARGE SCALE GENOMIC DNA]</scope>
    <source>
        <strain evidence="5">MWU14-2602</strain>
    </source>
</reference>
<dbReference type="InterPro" id="IPR000259">
    <property type="entry name" value="Adhesion_dom_fimbrial"/>
</dbReference>
<dbReference type="Pfam" id="PF22003">
    <property type="entry name" value="MrkDrd"/>
    <property type="match status" value="1"/>
</dbReference>
<dbReference type="GO" id="GO:0009289">
    <property type="term" value="C:pilus"/>
    <property type="evidence" value="ECO:0007669"/>
    <property type="project" value="InterPro"/>
</dbReference>
<dbReference type="GO" id="GO:0043709">
    <property type="term" value="P:cell adhesion involved in single-species biofilm formation"/>
    <property type="evidence" value="ECO:0007669"/>
    <property type="project" value="TreeGrafter"/>
</dbReference>
<evidence type="ECO:0000313" key="4">
    <source>
        <dbReference type="EMBL" id="POZ63731.1"/>
    </source>
</evidence>
<dbReference type="Gene3D" id="2.60.40.3310">
    <property type="match status" value="1"/>
</dbReference>
<name>A0A2S5DL59_9NEIS</name>
<evidence type="ECO:0000256" key="1">
    <source>
        <dbReference type="ARBA" id="ARBA00022729"/>
    </source>
</evidence>
<dbReference type="InterPro" id="IPR050263">
    <property type="entry name" value="Bact_Fimbrial_Adh_Pro"/>
</dbReference>
<dbReference type="EMBL" id="PQWB01000010">
    <property type="protein sequence ID" value="POZ63731.1"/>
    <property type="molecule type" value="Genomic_DNA"/>
</dbReference>
<evidence type="ECO:0000259" key="3">
    <source>
        <dbReference type="Pfam" id="PF22003"/>
    </source>
</evidence>
<comment type="caution">
    <text evidence="4">The sequence shown here is derived from an EMBL/GenBank/DDBJ whole genome shotgun (WGS) entry which is preliminary data.</text>
</comment>
<protein>
    <submittedName>
        <fullName evidence="4">Type 1 fimbrial protein</fullName>
    </submittedName>
</protein>
<accession>A0A2S5DL59</accession>
<evidence type="ECO:0000313" key="5">
    <source>
        <dbReference type="Proteomes" id="UP000237082"/>
    </source>
</evidence>
<gene>
    <name evidence="4" type="ORF">C2I19_02195</name>
</gene>